<organism evidence="1">
    <name type="scientific">marine sediment metagenome</name>
    <dbReference type="NCBI Taxonomy" id="412755"/>
    <lineage>
        <taxon>unclassified sequences</taxon>
        <taxon>metagenomes</taxon>
        <taxon>ecological metagenomes</taxon>
    </lineage>
</organism>
<dbReference type="AlphaFoldDB" id="A0A0F9PWT9"/>
<sequence>MKQIASHYNCWRCFNRRVYRTTLNAEHIMKNGNEQFIEAVFKIKKEGHKYVVEENVGVNTKCILLERRGVRYILPAQFVSSLPINVKESFDCFLRKSDRTIYRFIVEPSSVRISPERTMGLKQLIKVFNPLEHTDERTWIFLKLQAIGSKWKGGKYRLCSPPECVDGDTEFLTQTGWKKISEYEHGDSVMQYNLDRTAELVKPFSYIKQPCGEMYHIKNKYLDQMLSSNHKVLYVKRYNSHLGLCTAKELVEKHKKNIHGFEGLFITSFKNRTSLSLNYHSNLNPFDLRLLCAIIADGTYTKGNKVVMRLKKERKKVRLRKLLERTNTYHTEHDVANGYTHFRFDVLWEKKEYSWHFWLMGIAELKIIANECLYWDGNRKNRFFTTSKKSADFIQYCFTSLGYKASIQTIDRRGRKKGKYITKSIDYVVHITTKSRVSLHNPHNKNKIMKVKPKDGYQYCFNVPSGYLVLRRNNKIFITGNSGKNANDIIIHTITNDNVTVSKPTLAKLETLFYYYQKVICNEITSLTSAQVREVEPFFLNVADESPVFHKHSMAQKKDMNEVDISNSSLIFTYNDKASLHLEATFFDDVFANMRAMNSRYPALYIEGRITSELPKLSMVEAKQIVEENFEEMKTLAKNLVYYFKNMNKELHKYNRSKLMLKGRKRINFECVIDAIDVYCSSQDEFDEFMLWINDRVKAYTTMVNEEPIKGEEEVK</sequence>
<accession>A0A0F9PWT9</accession>
<dbReference type="InterPro" id="IPR036844">
    <property type="entry name" value="Hint_dom_sf"/>
</dbReference>
<evidence type="ECO:0008006" key="2">
    <source>
        <dbReference type="Google" id="ProtNLM"/>
    </source>
</evidence>
<name>A0A0F9PWT9_9ZZZZ</name>
<dbReference type="EMBL" id="LAZR01002503">
    <property type="protein sequence ID" value="KKN29197.1"/>
    <property type="molecule type" value="Genomic_DNA"/>
</dbReference>
<proteinExistence type="predicted"/>
<evidence type="ECO:0000313" key="1">
    <source>
        <dbReference type="EMBL" id="KKN29197.1"/>
    </source>
</evidence>
<gene>
    <name evidence="1" type="ORF">LCGC14_0846500</name>
</gene>
<dbReference type="SUPFAM" id="SSF51294">
    <property type="entry name" value="Hedgehog/intein (Hint) domain"/>
    <property type="match status" value="1"/>
</dbReference>
<comment type="caution">
    <text evidence="1">The sequence shown here is derived from an EMBL/GenBank/DDBJ whole genome shotgun (WGS) entry which is preliminary data.</text>
</comment>
<protein>
    <recommendedName>
        <fullName evidence="2">DOD-type homing endonuclease domain-containing protein</fullName>
    </recommendedName>
</protein>
<reference evidence="1" key="1">
    <citation type="journal article" date="2015" name="Nature">
        <title>Complex archaea that bridge the gap between prokaryotes and eukaryotes.</title>
        <authorList>
            <person name="Spang A."/>
            <person name="Saw J.H."/>
            <person name="Jorgensen S.L."/>
            <person name="Zaremba-Niedzwiedzka K."/>
            <person name="Martijn J."/>
            <person name="Lind A.E."/>
            <person name="van Eijk R."/>
            <person name="Schleper C."/>
            <person name="Guy L."/>
            <person name="Ettema T.J."/>
        </authorList>
    </citation>
    <scope>NUCLEOTIDE SEQUENCE</scope>
</reference>